<keyword evidence="7" id="KW-0411">Iron-sulfur</keyword>
<evidence type="ECO:0000313" key="9">
    <source>
        <dbReference type="EMBL" id="MBU5675406.1"/>
    </source>
</evidence>
<dbReference type="InterPro" id="IPR017900">
    <property type="entry name" value="4Fe4S_Fe_S_CS"/>
</dbReference>
<evidence type="ECO:0000256" key="2">
    <source>
        <dbReference type="ARBA" id="ARBA00003532"/>
    </source>
</evidence>
<evidence type="ECO:0000256" key="4">
    <source>
        <dbReference type="ARBA" id="ARBA00022485"/>
    </source>
</evidence>
<keyword evidence="5" id="KW-0479">Metal-binding</keyword>
<dbReference type="InterPro" id="IPR017896">
    <property type="entry name" value="4Fe4S_Fe-S-bd"/>
</dbReference>
<comment type="function">
    <text evidence="2">Ferredoxins are iron-sulfur proteins that transfer electrons in a wide variety of metabolic reactions.</text>
</comment>
<dbReference type="PROSITE" id="PS51379">
    <property type="entry name" value="4FE4S_FER_2"/>
    <property type="match status" value="2"/>
</dbReference>
<dbReference type="Proteomes" id="UP000779508">
    <property type="component" value="Unassembled WGS sequence"/>
</dbReference>
<proteinExistence type="predicted"/>
<protein>
    <recommendedName>
        <fullName evidence="3">Ferredoxin</fullName>
    </recommendedName>
</protein>
<feature type="domain" description="4Fe-4S ferredoxin-type" evidence="8">
    <location>
        <begin position="42"/>
        <end position="71"/>
    </location>
</feature>
<keyword evidence="4" id="KW-0004">4Fe-4S</keyword>
<reference evidence="9 10" key="1">
    <citation type="submission" date="2021-06" db="EMBL/GenBank/DDBJ databases">
        <authorList>
            <person name="Sun Q."/>
            <person name="Li D."/>
        </authorList>
    </citation>
    <scope>NUCLEOTIDE SEQUENCE [LARGE SCALE GENOMIC DNA]</scope>
    <source>
        <strain evidence="9 10">MSJ-5</strain>
    </source>
</reference>
<name>A0ABS6G206_9FIRM</name>
<keyword evidence="6" id="KW-0408">Iron</keyword>
<evidence type="ECO:0000256" key="3">
    <source>
        <dbReference type="ARBA" id="ARBA00013529"/>
    </source>
</evidence>
<dbReference type="EMBL" id="JAHLQK010000001">
    <property type="protein sequence ID" value="MBU5675406.1"/>
    <property type="molecule type" value="Genomic_DNA"/>
</dbReference>
<gene>
    <name evidence="9" type="ORF">KQI88_03115</name>
</gene>
<evidence type="ECO:0000259" key="8">
    <source>
        <dbReference type="PROSITE" id="PS51379"/>
    </source>
</evidence>
<dbReference type="Pfam" id="PF12837">
    <property type="entry name" value="Fer4_6"/>
    <property type="match status" value="1"/>
</dbReference>
<dbReference type="PANTHER" id="PTHR24960:SF79">
    <property type="entry name" value="PHOTOSYSTEM I IRON-SULFUR CENTER"/>
    <property type="match status" value="1"/>
</dbReference>
<dbReference type="Pfam" id="PF00037">
    <property type="entry name" value="Fer4"/>
    <property type="match status" value="1"/>
</dbReference>
<dbReference type="PANTHER" id="PTHR24960">
    <property type="entry name" value="PHOTOSYSTEM I IRON-SULFUR CENTER-RELATED"/>
    <property type="match status" value="1"/>
</dbReference>
<evidence type="ECO:0000256" key="5">
    <source>
        <dbReference type="ARBA" id="ARBA00022723"/>
    </source>
</evidence>
<evidence type="ECO:0000256" key="1">
    <source>
        <dbReference type="ARBA" id="ARBA00001966"/>
    </source>
</evidence>
<comment type="caution">
    <text evidence="9">The sequence shown here is derived from an EMBL/GenBank/DDBJ whole genome shotgun (WGS) entry which is preliminary data.</text>
</comment>
<feature type="domain" description="4Fe-4S ferredoxin-type" evidence="8">
    <location>
        <begin position="12"/>
        <end position="41"/>
    </location>
</feature>
<dbReference type="InterPro" id="IPR050157">
    <property type="entry name" value="PSI_iron-sulfur_center"/>
</dbReference>
<keyword evidence="10" id="KW-1185">Reference proteome</keyword>
<comment type="cofactor">
    <cofactor evidence="1">
        <name>[4Fe-4S] cluster</name>
        <dbReference type="ChEBI" id="CHEBI:49883"/>
    </cofactor>
</comment>
<evidence type="ECO:0000256" key="6">
    <source>
        <dbReference type="ARBA" id="ARBA00023004"/>
    </source>
</evidence>
<accession>A0ABS6G206</accession>
<evidence type="ECO:0000256" key="7">
    <source>
        <dbReference type="ARBA" id="ARBA00023014"/>
    </source>
</evidence>
<evidence type="ECO:0000313" key="10">
    <source>
        <dbReference type="Proteomes" id="UP000779508"/>
    </source>
</evidence>
<dbReference type="RefSeq" id="WP_216414889.1">
    <property type="nucleotide sequence ID" value="NZ_JAHLQK010000001.1"/>
</dbReference>
<sequence length="75" mass="8060">MSLETTKKVVKRKAQVIKDDCVACGTCVNVCPIEAIKIIAGVFAEVDQSKCVGCSKCVKECPASVIEIITKEEVK</sequence>
<organism evidence="9 10">
    <name type="scientific">Alkaliphilus flagellatus</name>
    <dbReference type="NCBI Taxonomy" id="2841507"/>
    <lineage>
        <taxon>Bacteria</taxon>
        <taxon>Bacillati</taxon>
        <taxon>Bacillota</taxon>
        <taxon>Clostridia</taxon>
        <taxon>Peptostreptococcales</taxon>
        <taxon>Natronincolaceae</taxon>
        <taxon>Alkaliphilus</taxon>
    </lineage>
</organism>
<dbReference type="PROSITE" id="PS00198">
    <property type="entry name" value="4FE4S_FER_1"/>
    <property type="match status" value="2"/>
</dbReference>